<dbReference type="Ensembl" id="ENSSSCT00070030216.1">
    <property type="protein sequence ID" value="ENSSSCP00070025204.1"/>
    <property type="gene ID" value="ENSSSCG00070015381.1"/>
</dbReference>
<organism evidence="2 3">
    <name type="scientific">Sus scrofa</name>
    <name type="common">Pig</name>
    <dbReference type="NCBI Taxonomy" id="9823"/>
    <lineage>
        <taxon>Eukaryota</taxon>
        <taxon>Metazoa</taxon>
        <taxon>Chordata</taxon>
        <taxon>Craniata</taxon>
        <taxon>Vertebrata</taxon>
        <taxon>Euteleostomi</taxon>
        <taxon>Mammalia</taxon>
        <taxon>Eutheria</taxon>
        <taxon>Laurasiatheria</taxon>
        <taxon>Artiodactyla</taxon>
        <taxon>Suina</taxon>
        <taxon>Suidae</taxon>
        <taxon>Sus</taxon>
    </lineage>
</organism>
<dbReference type="SUPFAM" id="SSF50249">
    <property type="entry name" value="Nucleic acid-binding proteins"/>
    <property type="match status" value="1"/>
</dbReference>
<name>A0A4X1U8J0_PIG</name>
<protein>
    <recommendedName>
        <fullName evidence="1">MCM N-terminal domain-containing protein</fullName>
    </recommendedName>
</protein>
<accession>A0A4X1U8J0</accession>
<reference evidence="2" key="2">
    <citation type="submission" date="2025-08" db="UniProtKB">
        <authorList>
            <consortium name="Ensembl"/>
        </authorList>
    </citation>
    <scope>IDENTIFICATION</scope>
</reference>
<dbReference type="Proteomes" id="UP000314985">
    <property type="component" value="Chromosome 3"/>
</dbReference>
<sequence length="128" mass="15176">MALKDYALEKEKVKKFLQEFYQDDELGKKQFKYGNQLVRLAHREQVAMYIDLDDVTEDDPELVDSICENTKRYARLFADAVQELLPQYKEREVRKICLDVYIEHRLMMEQRSRDPGAARSPKTSTLLN</sequence>
<dbReference type="Gene3D" id="3.30.1640.10">
    <property type="entry name" value="mini-chromosome maintenance (MCM) complex, chain A, domain 1"/>
    <property type="match status" value="1"/>
</dbReference>
<proteinExistence type="predicted"/>
<evidence type="ECO:0000313" key="2">
    <source>
        <dbReference type="Ensembl" id="ENSSSCP00070025204.1"/>
    </source>
</evidence>
<dbReference type="InterPro" id="IPR027925">
    <property type="entry name" value="MCM_N"/>
</dbReference>
<reference evidence="2 3" key="1">
    <citation type="submission" date="2017-08" db="EMBL/GenBank/DDBJ databases">
        <title>USMARCv1.0.</title>
        <authorList>
            <person name="Hannum G.I."/>
            <person name="Koren S."/>
            <person name="Schroeder S.G."/>
            <person name="Chin S.C."/>
            <person name="Nonneman D.J."/>
            <person name="Becker S.A."/>
            <person name="Rosen B.D."/>
            <person name="Bickhart D.M."/>
            <person name="Putnam N.H."/>
            <person name="Green R.E."/>
            <person name="Tuggle C.K."/>
            <person name="Liu H."/>
            <person name="Rohrer G.A."/>
            <person name="Warr A."/>
            <person name="Hall R."/>
            <person name="Kim K."/>
            <person name="Hume D.A."/>
            <person name="Talbot R."/>
            <person name="Chow W."/>
            <person name="Howe K."/>
            <person name="Schwartz A.S."/>
            <person name="Watson M."/>
            <person name="Archibald A.L."/>
            <person name="Phillippy A.M."/>
            <person name="Smith T.P.L."/>
        </authorList>
    </citation>
    <scope>NUCLEOTIDE SEQUENCE [LARGE SCALE GENOMIC DNA]</scope>
</reference>
<evidence type="ECO:0000259" key="1">
    <source>
        <dbReference type="Pfam" id="PF14551"/>
    </source>
</evidence>
<evidence type="ECO:0000313" key="3">
    <source>
        <dbReference type="Proteomes" id="UP000314985"/>
    </source>
</evidence>
<dbReference type="AlphaFoldDB" id="A0A4X1U8J0"/>
<dbReference type="Pfam" id="PF14551">
    <property type="entry name" value="MCM_N"/>
    <property type="match status" value="1"/>
</dbReference>
<dbReference type="InterPro" id="IPR012340">
    <property type="entry name" value="NA-bd_OB-fold"/>
</dbReference>
<dbReference type="FunFam" id="3.30.1640.10:FF:000007">
    <property type="entry name" value="DNA replication licensing factor MCM7"/>
    <property type="match status" value="1"/>
</dbReference>
<feature type="domain" description="MCM N-terminal" evidence="1">
    <location>
        <begin position="10"/>
        <end position="92"/>
    </location>
</feature>